<dbReference type="SUPFAM" id="SSF81901">
    <property type="entry name" value="HCP-like"/>
    <property type="match status" value="1"/>
</dbReference>
<reference evidence="2" key="1">
    <citation type="submission" date="2018-06" db="EMBL/GenBank/DDBJ databases">
        <authorList>
            <person name="Zhirakovskaya E."/>
        </authorList>
    </citation>
    <scope>NUCLEOTIDE SEQUENCE</scope>
</reference>
<gene>
    <name evidence="2" type="ORF">MNBD_GAMMA08-2103</name>
</gene>
<dbReference type="Gene3D" id="1.25.40.10">
    <property type="entry name" value="Tetratricopeptide repeat domain"/>
    <property type="match status" value="1"/>
</dbReference>
<dbReference type="PANTHER" id="PTHR11102:SF160">
    <property type="entry name" value="ERAD-ASSOCIATED E3 UBIQUITIN-PROTEIN LIGASE COMPONENT HRD3"/>
    <property type="match status" value="1"/>
</dbReference>
<dbReference type="InterPro" id="IPR050767">
    <property type="entry name" value="Sel1_AlgK"/>
</dbReference>
<accession>A0A3B0X7U1</accession>
<feature type="compositionally biased region" description="Basic residues" evidence="1">
    <location>
        <begin position="216"/>
        <end position="241"/>
    </location>
</feature>
<feature type="compositionally biased region" description="Basic and acidic residues" evidence="1">
    <location>
        <begin position="242"/>
        <end position="252"/>
    </location>
</feature>
<name>A0A3B0X7U1_9ZZZZ</name>
<sequence length="266" mass="30197">MKIKQLSSLFIFIFISAYTHINLQAETYDSSSSVFRFQKQMAKRGNAESQFKLGLMYETGSGIKPSQALAISWYKKAERQHYKPARNRLTYLDIKKSGFNESHDKWLKELEKDARFHEGEALFLLGQMYSEGTGVNKSLTRALKLLHKAASANIPGSETEIARVEHELSLLQQQYISEEEKKKTPPIVVVPVKKIAPAKKTAKVKPKTAPKTTKVSTKKSQKITPKKTSTKRAHVSTKTVKKQSEPELHPMDRICGGRNRFSRSCR</sequence>
<dbReference type="AlphaFoldDB" id="A0A3B0X7U1"/>
<proteinExistence type="predicted"/>
<dbReference type="PANTHER" id="PTHR11102">
    <property type="entry name" value="SEL-1-LIKE PROTEIN"/>
    <property type="match status" value="1"/>
</dbReference>
<organism evidence="2">
    <name type="scientific">hydrothermal vent metagenome</name>
    <dbReference type="NCBI Taxonomy" id="652676"/>
    <lineage>
        <taxon>unclassified sequences</taxon>
        <taxon>metagenomes</taxon>
        <taxon>ecological metagenomes</taxon>
    </lineage>
</organism>
<evidence type="ECO:0000256" key="1">
    <source>
        <dbReference type="SAM" id="MobiDB-lite"/>
    </source>
</evidence>
<dbReference type="InterPro" id="IPR006597">
    <property type="entry name" value="Sel1-like"/>
</dbReference>
<dbReference type="EMBL" id="UOFH01000145">
    <property type="protein sequence ID" value="VAW60453.1"/>
    <property type="molecule type" value="Genomic_DNA"/>
</dbReference>
<feature type="region of interest" description="Disordered" evidence="1">
    <location>
        <begin position="205"/>
        <end position="266"/>
    </location>
</feature>
<protein>
    <recommendedName>
        <fullName evidence="3">TETRATRICOPEPTIDE REPEAT FAMILY PROTEIN</fullName>
    </recommendedName>
</protein>
<evidence type="ECO:0008006" key="3">
    <source>
        <dbReference type="Google" id="ProtNLM"/>
    </source>
</evidence>
<dbReference type="Pfam" id="PF08238">
    <property type="entry name" value="Sel1"/>
    <property type="match status" value="2"/>
</dbReference>
<evidence type="ECO:0000313" key="2">
    <source>
        <dbReference type="EMBL" id="VAW60453.1"/>
    </source>
</evidence>
<dbReference type="InterPro" id="IPR011990">
    <property type="entry name" value="TPR-like_helical_dom_sf"/>
</dbReference>
<dbReference type="SMART" id="SM00671">
    <property type="entry name" value="SEL1"/>
    <property type="match status" value="2"/>
</dbReference>